<keyword evidence="7 16" id="KW-0732">Signal</keyword>
<feature type="domain" description="TonB-dependent receptor plug" evidence="18">
    <location>
        <begin position="67"/>
        <end position="166"/>
    </location>
</feature>
<evidence type="ECO:0000259" key="17">
    <source>
        <dbReference type="Pfam" id="PF00593"/>
    </source>
</evidence>
<evidence type="ECO:0000256" key="4">
    <source>
        <dbReference type="ARBA" id="ARBA00022452"/>
    </source>
</evidence>
<keyword evidence="13 14" id="KW-0998">Cell outer membrane</keyword>
<keyword evidence="10 15" id="KW-0798">TonB box</keyword>
<evidence type="ECO:0000256" key="15">
    <source>
        <dbReference type="RuleBase" id="RU003357"/>
    </source>
</evidence>
<keyword evidence="3 14" id="KW-0813">Transport</keyword>
<evidence type="ECO:0000256" key="13">
    <source>
        <dbReference type="ARBA" id="ARBA00023237"/>
    </source>
</evidence>
<organism evidence="19 20">
    <name type="scientific">Cellvibrio japonicus (strain Ueda107)</name>
    <name type="common">Pseudomonas fluorescens subsp. cellulosa</name>
    <dbReference type="NCBI Taxonomy" id="498211"/>
    <lineage>
        <taxon>Bacteria</taxon>
        <taxon>Pseudomonadati</taxon>
        <taxon>Pseudomonadota</taxon>
        <taxon>Gammaproteobacteria</taxon>
        <taxon>Cellvibrionales</taxon>
        <taxon>Cellvibrionaceae</taxon>
        <taxon>Cellvibrio</taxon>
    </lineage>
</organism>
<dbReference type="RefSeq" id="WP_012486945.1">
    <property type="nucleotide sequence ID" value="NC_010995.1"/>
</dbReference>
<evidence type="ECO:0000313" key="20">
    <source>
        <dbReference type="Proteomes" id="UP000001036"/>
    </source>
</evidence>
<evidence type="ECO:0000256" key="12">
    <source>
        <dbReference type="ARBA" id="ARBA00023170"/>
    </source>
</evidence>
<dbReference type="HOGENOM" id="CLU_008287_9_3_6"/>
<dbReference type="NCBIfam" id="TIGR01783">
    <property type="entry name" value="TonB-siderophor"/>
    <property type="match status" value="1"/>
</dbReference>
<dbReference type="GO" id="GO:0015891">
    <property type="term" value="P:siderophore transport"/>
    <property type="evidence" value="ECO:0007669"/>
    <property type="project" value="InterPro"/>
</dbReference>
<dbReference type="PANTHER" id="PTHR32552">
    <property type="entry name" value="FERRICHROME IRON RECEPTOR-RELATED"/>
    <property type="match status" value="1"/>
</dbReference>
<dbReference type="Pfam" id="PF00593">
    <property type="entry name" value="TonB_dep_Rec_b-barrel"/>
    <property type="match status" value="1"/>
</dbReference>
<evidence type="ECO:0000256" key="5">
    <source>
        <dbReference type="ARBA" id="ARBA00022496"/>
    </source>
</evidence>
<dbReference type="PANTHER" id="PTHR32552:SF74">
    <property type="entry name" value="HYDROXAMATE SIDEROPHORE RECEPTOR FHUE"/>
    <property type="match status" value="1"/>
</dbReference>
<evidence type="ECO:0000256" key="2">
    <source>
        <dbReference type="ARBA" id="ARBA00009810"/>
    </source>
</evidence>
<evidence type="ECO:0000256" key="16">
    <source>
        <dbReference type="SAM" id="SignalP"/>
    </source>
</evidence>
<dbReference type="eggNOG" id="COG4773">
    <property type="taxonomic scope" value="Bacteria"/>
</dbReference>
<protein>
    <submittedName>
        <fullName evidence="19">TonB-dependent receptor</fullName>
    </submittedName>
</protein>
<evidence type="ECO:0000256" key="6">
    <source>
        <dbReference type="ARBA" id="ARBA00022692"/>
    </source>
</evidence>
<proteinExistence type="inferred from homology"/>
<keyword evidence="4 14" id="KW-1134">Transmembrane beta strand</keyword>
<dbReference type="GO" id="GO:0009279">
    <property type="term" value="C:cell outer membrane"/>
    <property type="evidence" value="ECO:0007669"/>
    <property type="project" value="UniProtKB-SubCell"/>
</dbReference>
<dbReference type="GO" id="GO:0015344">
    <property type="term" value="F:siderophore uptake transmembrane transporter activity"/>
    <property type="evidence" value="ECO:0007669"/>
    <property type="project" value="TreeGrafter"/>
</dbReference>
<accession>B3PCJ1</accession>
<feature type="domain" description="TonB-dependent receptor-like beta-barrel" evidence="17">
    <location>
        <begin position="281"/>
        <end position="681"/>
    </location>
</feature>
<evidence type="ECO:0000256" key="3">
    <source>
        <dbReference type="ARBA" id="ARBA00022448"/>
    </source>
</evidence>
<keyword evidence="8" id="KW-0408">Iron</keyword>
<keyword evidence="12 19" id="KW-0675">Receptor</keyword>
<dbReference type="Gene3D" id="2.170.130.10">
    <property type="entry name" value="TonB-dependent receptor, plug domain"/>
    <property type="match status" value="1"/>
</dbReference>
<evidence type="ECO:0000256" key="7">
    <source>
        <dbReference type="ARBA" id="ARBA00022729"/>
    </source>
</evidence>
<dbReference type="AlphaFoldDB" id="B3PCJ1"/>
<feature type="signal peptide" evidence="16">
    <location>
        <begin position="1"/>
        <end position="22"/>
    </location>
</feature>
<evidence type="ECO:0000256" key="11">
    <source>
        <dbReference type="ARBA" id="ARBA00023136"/>
    </source>
</evidence>
<gene>
    <name evidence="19" type="ordered locus">CJA_1308</name>
</gene>
<dbReference type="Pfam" id="PF07715">
    <property type="entry name" value="Plug"/>
    <property type="match status" value="1"/>
</dbReference>
<dbReference type="STRING" id="498211.CJA_1308"/>
<name>B3PCJ1_CELJU</name>
<keyword evidence="20" id="KW-1185">Reference proteome</keyword>
<dbReference type="PROSITE" id="PS51257">
    <property type="entry name" value="PROKAR_LIPOPROTEIN"/>
    <property type="match status" value="1"/>
</dbReference>
<dbReference type="CDD" id="cd01347">
    <property type="entry name" value="ligand_gated_channel"/>
    <property type="match status" value="1"/>
</dbReference>
<evidence type="ECO:0000259" key="18">
    <source>
        <dbReference type="Pfam" id="PF07715"/>
    </source>
</evidence>
<evidence type="ECO:0000256" key="14">
    <source>
        <dbReference type="PROSITE-ProRule" id="PRU01360"/>
    </source>
</evidence>
<sequence length="711" mass="77982">MRFQSHLLAGLIASLTAGISCAQTTETESGKLKAVKVEASALGSTTEQTGAYTTGNMSTATKMDLSIRETPQSVSVITSAQMEDLNLFTINDALDTATGVNVKRSETDRTYFEARGFDINNFQVDGVGIPLHWDLLEGDIDMAVYDRVEIVRGASGLMSGLGSPAATVNLVRKRPTADTQASASITHARWDDTRGVADVSGALGSAVRARVVASEQSRDSYLQDYHKDLSSTYGVIEADLGTDTLLTAGISRQKSEADSPMWGGLTLSYEANNGETRPTHFRRSMSSSADWAYWDVKDTRSFVELNHTWSNSWETKATYNRTKTRGAQELLYVYGTLLEDMSGLGGWAGKFNRETDLKLFDITTSGEFSTGDLTHKFVAGFNRADSDLHERAFYDYTTGNGFPVINNMAEWTGDTPHPSFTNEDPGEITNDTQTGIYLAGQFSLTSRLKLLTGARAASYESNSTSYGTNLSKDDDVVVPYAGLTYDLSQQLTLYTSYTETFTPQSEAKLSGERLDPATGVNKELGIKGEFLEGKLNTTFAVFETAQENLATHAGFNNNASLGPIGDYYIGDDYVSRGFEFEIAGQVNEQLNVVLGYTNLTIDDNDGEVARTFTPKQSVKLTVNYNPLWLPGLTLGSFVEYRSDTYLRNNSAVKQDALTLLDAFASYDINKNLSVALNLGNITDETYLTSFEYGQAYYAEPRNISATLRWRY</sequence>
<keyword evidence="11 14" id="KW-0472">Membrane</keyword>
<dbReference type="PROSITE" id="PS52016">
    <property type="entry name" value="TONB_DEPENDENT_REC_3"/>
    <property type="match status" value="1"/>
</dbReference>
<feature type="chain" id="PRO_5002796536" evidence="16">
    <location>
        <begin position="23"/>
        <end position="711"/>
    </location>
</feature>
<evidence type="ECO:0000313" key="19">
    <source>
        <dbReference type="EMBL" id="ACE83809.1"/>
    </source>
</evidence>
<evidence type="ECO:0000256" key="9">
    <source>
        <dbReference type="ARBA" id="ARBA00023065"/>
    </source>
</evidence>
<dbReference type="EMBL" id="CP000934">
    <property type="protein sequence ID" value="ACE83809.1"/>
    <property type="molecule type" value="Genomic_DNA"/>
</dbReference>
<keyword evidence="5" id="KW-0410">Iron transport</keyword>
<dbReference type="FunFam" id="2.170.130.10:FF:000010">
    <property type="entry name" value="Ferripyoverdine receptor"/>
    <property type="match status" value="1"/>
</dbReference>
<evidence type="ECO:0000256" key="1">
    <source>
        <dbReference type="ARBA" id="ARBA00004571"/>
    </source>
</evidence>
<dbReference type="Gene3D" id="2.40.170.20">
    <property type="entry name" value="TonB-dependent receptor, beta-barrel domain"/>
    <property type="match status" value="1"/>
</dbReference>
<evidence type="ECO:0000256" key="10">
    <source>
        <dbReference type="ARBA" id="ARBA00023077"/>
    </source>
</evidence>
<dbReference type="InterPro" id="IPR012910">
    <property type="entry name" value="Plug_dom"/>
</dbReference>
<dbReference type="InterPro" id="IPR037066">
    <property type="entry name" value="Plug_dom_sf"/>
</dbReference>
<keyword evidence="6 14" id="KW-0812">Transmembrane</keyword>
<dbReference type="OrthoDB" id="8663017at2"/>
<reference evidence="19 20" key="1">
    <citation type="journal article" date="2008" name="J. Bacteriol.">
        <title>Insights into plant cell wall degradation from the genome sequence of the soil bacterium Cellvibrio japonicus.</title>
        <authorList>
            <person name="Deboy R.T."/>
            <person name="Mongodin E.F."/>
            <person name="Fouts D.E."/>
            <person name="Tailford L.E."/>
            <person name="Khouri H."/>
            <person name="Emerson J.B."/>
            <person name="Mohamoud Y."/>
            <person name="Watkins K."/>
            <person name="Henrissat B."/>
            <person name="Gilbert H.J."/>
            <person name="Nelson K.E."/>
        </authorList>
    </citation>
    <scope>NUCLEOTIDE SEQUENCE [LARGE SCALE GENOMIC DNA]</scope>
    <source>
        <strain evidence="19 20">Ueda107</strain>
    </source>
</reference>
<dbReference type="InterPro" id="IPR036942">
    <property type="entry name" value="Beta-barrel_TonB_sf"/>
</dbReference>
<dbReference type="InterPro" id="IPR039426">
    <property type="entry name" value="TonB-dep_rcpt-like"/>
</dbReference>
<dbReference type="Proteomes" id="UP000001036">
    <property type="component" value="Chromosome"/>
</dbReference>
<dbReference type="GO" id="GO:0038023">
    <property type="term" value="F:signaling receptor activity"/>
    <property type="evidence" value="ECO:0007669"/>
    <property type="project" value="InterPro"/>
</dbReference>
<dbReference type="InterPro" id="IPR010105">
    <property type="entry name" value="TonB_sidphr_rcpt"/>
</dbReference>
<evidence type="ECO:0000256" key="8">
    <source>
        <dbReference type="ARBA" id="ARBA00023004"/>
    </source>
</evidence>
<comment type="similarity">
    <text evidence="2 14 15">Belongs to the TonB-dependent receptor family.</text>
</comment>
<keyword evidence="9" id="KW-0406">Ion transport</keyword>
<comment type="subcellular location">
    <subcellularLocation>
        <location evidence="1 14">Cell outer membrane</location>
        <topology evidence="1 14">Multi-pass membrane protein</topology>
    </subcellularLocation>
</comment>
<dbReference type="InterPro" id="IPR000531">
    <property type="entry name" value="Beta-barrel_TonB"/>
</dbReference>
<dbReference type="KEGG" id="cja:CJA_1308"/>
<dbReference type="SUPFAM" id="SSF56935">
    <property type="entry name" value="Porins"/>
    <property type="match status" value="1"/>
</dbReference>